<keyword evidence="2" id="KW-1185">Reference proteome</keyword>
<name>W9RDE5_9ROSA</name>
<accession>W9RDE5</accession>
<sequence length="83" mass="9322">MSQLRMPLRSTLEYLRIQLGFPSSDAEISAVYSCSTGHPTVLGSGSVRIGDLYAEEEIKLSRELRVHDLYTEIRAARSPRLEP</sequence>
<gene>
    <name evidence="1" type="ORF">L484_018922</name>
</gene>
<dbReference type="STRING" id="981085.W9RDE5"/>
<organism evidence="1 2">
    <name type="scientific">Morus notabilis</name>
    <dbReference type="NCBI Taxonomy" id="981085"/>
    <lineage>
        <taxon>Eukaryota</taxon>
        <taxon>Viridiplantae</taxon>
        <taxon>Streptophyta</taxon>
        <taxon>Embryophyta</taxon>
        <taxon>Tracheophyta</taxon>
        <taxon>Spermatophyta</taxon>
        <taxon>Magnoliopsida</taxon>
        <taxon>eudicotyledons</taxon>
        <taxon>Gunneridae</taxon>
        <taxon>Pentapetalae</taxon>
        <taxon>rosids</taxon>
        <taxon>fabids</taxon>
        <taxon>Rosales</taxon>
        <taxon>Moraceae</taxon>
        <taxon>Moreae</taxon>
        <taxon>Morus</taxon>
    </lineage>
</organism>
<dbReference type="EMBL" id="KE344051">
    <property type="protein sequence ID" value="EXB51692.1"/>
    <property type="molecule type" value="Genomic_DNA"/>
</dbReference>
<protein>
    <submittedName>
        <fullName evidence="1">Uncharacterized protein</fullName>
    </submittedName>
</protein>
<dbReference type="Proteomes" id="UP000030645">
    <property type="component" value="Unassembled WGS sequence"/>
</dbReference>
<evidence type="ECO:0000313" key="1">
    <source>
        <dbReference type="EMBL" id="EXB51692.1"/>
    </source>
</evidence>
<evidence type="ECO:0000313" key="2">
    <source>
        <dbReference type="Proteomes" id="UP000030645"/>
    </source>
</evidence>
<dbReference type="AlphaFoldDB" id="W9RDE5"/>
<reference evidence="2" key="1">
    <citation type="submission" date="2013-01" db="EMBL/GenBank/DDBJ databases">
        <title>Draft Genome Sequence of a Mulberry Tree, Morus notabilis C.K. Schneid.</title>
        <authorList>
            <person name="He N."/>
            <person name="Zhao S."/>
        </authorList>
    </citation>
    <scope>NUCLEOTIDE SEQUENCE</scope>
</reference>
<proteinExistence type="predicted"/>